<sequence>MPAWSLKENLYTLLLVAYYGSSAITISSESSDESVESPPSRVILFGDIPTVIPATSVIALETSYYWLLLFPSARSLIVETTLSLHPQDCVAWFPIRVPILIHQMRCLHQAHFPATSYFTIHMRPILLLRLLILLDGPPLQDLLMLPLLVGEQGEAIPFGRPYRTYQNGPRKLLTARKIVDLTITQISIEAAPASFSISSLILLQFIFGFPSPVHSLGLMRQISHSGS</sequence>
<organism evidence="1 2">
    <name type="scientific">Tanacetum coccineum</name>
    <dbReference type="NCBI Taxonomy" id="301880"/>
    <lineage>
        <taxon>Eukaryota</taxon>
        <taxon>Viridiplantae</taxon>
        <taxon>Streptophyta</taxon>
        <taxon>Embryophyta</taxon>
        <taxon>Tracheophyta</taxon>
        <taxon>Spermatophyta</taxon>
        <taxon>Magnoliopsida</taxon>
        <taxon>eudicotyledons</taxon>
        <taxon>Gunneridae</taxon>
        <taxon>Pentapetalae</taxon>
        <taxon>asterids</taxon>
        <taxon>campanulids</taxon>
        <taxon>Asterales</taxon>
        <taxon>Asteraceae</taxon>
        <taxon>Asteroideae</taxon>
        <taxon>Anthemideae</taxon>
        <taxon>Anthemidinae</taxon>
        <taxon>Tanacetum</taxon>
    </lineage>
</organism>
<comment type="caution">
    <text evidence="1">The sequence shown here is derived from an EMBL/GenBank/DDBJ whole genome shotgun (WGS) entry which is preliminary data.</text>
</comment>
<protein>
    <recommendedName>
        <fullName evidence="3">Cytochrome c biogenesis B</fullName>
    </recommendedName>
</protein>
<name>A0ABQ5E9G8_9ASTR</name>
<dbReference type="EMBL" id="BQNB010016077">
    <property type="protein sequence ID" value="GJT47554.1"/>
    <property type="molecule type" value="Genomic_DNA"/>
</dbReference>
<proteinExistence type="predicted"/>
<keyword evidence="2" id="KW-1185">Reference proteome</keyword>
<accession>A0ABQ5E9G8</accession>
<dbReference type="Proteomes" id="UP001151760">
    <property type="component" value="Unassembled WGS sequence"/>
</dbReference>
<evidence type="ECO:0000313" key="1">
    <source>
        <dbReference type="EMBL" id="GJT47554.1"/>
    </source>
</evidence>
<reference evidence="1" key="1">
    <citation type="journal article" date="2022" name="Int. J. Mol. Sci.">
        <title>Draft Genome of Tanacetum Coccineum: Genomic Comparison of Closely Related Tanacetum-Family Plants.</title>
        <authorList>
            <person name="Yamashiro T."/>
            <person name="Shiraishi A."/>
            <person name="Nakayama K."/>
            <person name="Satake H."/>
        </authorList>
    </citation>
    <scope>NUCLEOTIDE SEQUENCE</scope>
</reference>
<evidence type="ECO:0008006" key="3">
    <source>
        <dbReference type="Google" id="ProtNLM"/>
    </source>
</evidence>
<gene>
    <name evidence="1" type="ORF">Tco_0956269</name>
</gene>
<reference evidence="1" key="2">
    <citation type="submission" date="2022-01" db="EMBL/GenBank/DDBJ databases">
        <authorList>
            <person name="Yamashiro T."/>
            <person name="Shiraishi A."/>
            <person name="Satake H."/>
            <person name="Nakayama K."/>
        </authorList>
    </citation>
    <scope>NUCLEOTIDE SEQUENCE</scope>
</reference>
<evidence type="ECO:0000313" key="2">
    <source>
        <dbReference type="Proteomes" id="UP001151760"/>
    </source>
</evidence>